<evidence type="ECO:0000313" key="2">
    <source>
        <dbReference type="Proteomes" id="UP000284543"/>
    </source>
</evidence>
<accession>A0A412YYR5</accession>
<dbReference type="RefSeq" id="WP_118019400.1">
    <property type="nucleotide sequence ID" value="NZ_JAQEEO010000017.1"/>
</dbReference>
<evidence type="ECO:0000313" key="1">
    <source>
        <dbReference type="EMBL" id="RGV72792.1"/>
    </source>
</evidence>
<organism evidence="1 2">
    <name type="scientific">Enterocloster bolteae</name>
    <dbReference type="NCBI Taxonomy" id="208479"/>
    <lineage>
        <taxon>Bacteria</taxon>
        <taxon>Bacillati</taxon>
        <taxon>Bacillota</taxon>
        <taxon>Clostridia</taxon>
        <taxon>Lachnospirales</taxon>
        <taxon>Lachnospiraceae</taxon>
        <taxon>Enterocloster</taxon>
    </lineage>
</organism>
<protein>
    <submittedName>
        <fullName evidence="1">Uncharacterized protein</fullName>
    </submittedName>
</protein>
<dbReference type="AlphaFoldDB" id="A0A412YYR5"/>
<reference evidence="1 2" key="1">
    <citation type="submission" date="2018-08" db="EMBL/GenBank/DDBJ databases">
        <title>A genome reference for cultivated species of the human gut microbiota.</title>
        <authorList>
            <person name="Zou Y."/>
            <person name="Xue W."/>
            <person name="Luo G."/>
        </authorList>
    </citation>
    <scope>NUCLEOTIDE SEQUENCE [LARGE SCALE GENOMIC DNA]</scope>
    <source>
        <strain evidence="1 2">AF14-18</strain>
    </source>
</reference>
<gene>
    <name evidence="1" type="ORF">DWW02_22550</name>
</gene>
<name>A0A412YYR5_9FIRM</name>
<sequence length="96" mass="11019">MDGVMSKERLLCAYMADRDGIVKLRMPFDEEQLEALMDQETLPELIVFLDSHVTPVLVVRGENIQFCTEDGLGEKLERLLRKRRNGKERGDGRHCG</sequence>
<dbReference type="EMBL" id="QRZM01000012">
    <property type="protein sequence ID" value="RGV72792.1"/>
    <property type="molecule type" value="Genomic_DNA"/>
</dbReference>
<comment type="caution">
    <text evidence="1">The sequence shown here is derived from an EMBL/GenBank/DDBJ whole genome shotgun (WGS) entry which is preliminary data.</text>
</comment>
<proteinExistence type="predicted"/>
<dbReference type="Proteomes" id="UP000284543">
    <property type="component" value="Unassembled WGS sequence"/>
</dbReference>